<evidence type="ECO:0000256" key="1">
    <source>
        <dbReference type="SAM" id="Phobius"/>
    </source>
</evidence>
<keyword evidence="1" id="KW-1133">Transmembrane helix</keyword>
<feature type="transmembrane region" description="Helical" evidence="1">
    <location>
        <begin position="53"/>
        <end position="74"/>
    </location>
</feature>
<dbReference type="AlphaFoldDB" id="K1YBE7"/>
<proteinExistence type="predicted"/>
<reference evidence="2" key="1">
    <citation type="journal article" date="2012" name="Science">
        <title>Fermentation, hydrogen, and sulfur metabolism in multiple uncultivated bacterial phyla.</title>
        <authorList>
            <person name="Wrighton K.C."/>
            <person name="Thomas B.C."/>
            <person name="Sharon I."/>
            <person name="Miller C.S."/>
            <person name="Castelle C.J."/>
            <person name="VerBerkmoes N.C."/>
            <person name="Wilkins M.J."/>
            <person name="Hettich R.L."/>
            <person name="Lipton M.S."/>
            <person name="Williams K.H."/>
            <person name="Long P.E."/>
            <person name="Banfield J.F."/>
        </authorList>
    </citation>
    <scope>NUCLEOTIDE SEQUENCE [LARGE SCALE GENOMIC DNA]</scope>
</reference>
<sequence length="134" mass="16225">MLFGGQFPSEFFCQLDHSWIVIFPFSRIIWIRSTLWFGFRKWTAISDDLNTRVFRWSTVIFFVQVNFSIFRWLGRFNSKNRIDRCFFGIIDSLRLFPMNHMKKFSIILRKPCECILSLFRIVSVGRIHIDKDEK</sequence>
<gene>
    <name evidence="2" type="ORF">ACD_78C00329G0001</name>
</gene>
<evidence type="ECO:0000313" key="2">
    <source>
        <dbReference type="EMBL" id="EKD29633.1"/>
    </source>
</evidence>
<name>K1YBE7_9BACT</name>
<dbReference type="EMBL" id="AMFJ01034329">
    <property type="protein sequence ID" value="EKD29633.1"/>
    <property type="molecule type" value="Genomic_DNA"/>
</dbReference>
<keyword evidence="1" id="KW-0472">Membrane</keyword>
<organism evidence="2">
    <name type="scientific">uncultured bacterium</name>
    <name type="common">gcode 4</name>
    <dbReference type="NCBI Taxonomy" id="1234023"/>
    <lineage>
        <taxon>Bacteria</taxon>
        <taxon>environmental samples</taxon>
    </lineage>
</organism>
<keyword evidence="1" id="KW-0812">Transmembrane</keyword>
<protein>
    <submittedName>
        <fullName evidence="2">Uncharacterized protein</fullName>
    </submittedName>
</protein>
<accession>K1YBE7</accession>
<comment type="caution">
    <text evidence="2">The sequence shown here is derived from an EMBL/GenBank/DDBJ whole genome shotgun (WGS) entry which is preliminary data.</text>
</comment>